<protein>
    <submittedName>
        <fullName evidence="2">Uncharacterized protein</fullName>
    </submittedName>
</protein>
<evidence type="ECO:0000313" key="3">
    <source>
        <dbReference type="Proteomes" id="UP001157006"/>
    </source>
</evidence>
<feature type="compositionally biased region" description="Gly residues" evidence="1">
    <location>
        <begin position="89"/>
        <end position="101"/>
    </location>
</feature>
<evidence type="ECO:0000313" key="2">
    <source>
        <dbReference type="EMBL" id="CAI8601309.1"/>
    </source>
</evidence>
<feature type="region of interest" description="Disordered" evidence="1">
    <location>
        <begin position="89"/>
        <end position="112"/>
    </location>
</feature>
<keyword evidence="3" id="KW-1185">Reference proteome</keyword>
<sequence length="180" mass="20270">MLLRSSSTPTLSSLLLYNFKESSLEPYHTLKLPRAITFFSLSQNKTKMDLKNTSSPKKTISLERNEVKEAKMMQTSMMGGGMKNNGGCKSGGRGSDGGNGKGWNLNEGNNHGRDKMDSYYQNMIELHPCDALLLGNYAKFLKENFLWDGENEEDKDYQIESDQSHHLQETKHFPHLTAAS</sequence>
<evidence type="ECO:0000256" key="1">
    <source>
        <dbReference type="SAM" id="MobiDB-lite"/>
    </source>
</evidence>
<dbReference type="Proteomes" id="UP001157006">
    <property type="component" value="Chromosome 2"/>
</dbReference>
<dbReference type="EMBL" id="OX451737">
    <property type="protein sequence ID" value="CAI8601309.1"/>
    <property type="molecule type" value="Genomic_DNA"/>
</dbReference>
<dbReference type="AlphaFoldDB" id="A0AAV0ZU91"/>
<feature type="region of interest" description="Disordered" evidence="1">
    <location>
        <begin position="156"/>
        <end position="180"/>
    </location>
</feature>
<feature type="compositionally biased region" description="Basic and acidic residues" evidence="1">
    <location>
        <begin position="156"/>
        <end position="172"/>
    </location>
</feature>
<reference evidence="2 3" key="1">
    <citation type="submission" date="2023-01" db="EMBL/GenBank/DDBJ databases">
        <authorList>
            <person name="Kreplak J."/>
        </authorList>
    </citation>
    <scope>NUCLEOTIDE SEQUENCE [LARGE SCALE GENOMIC DNA]</scope>
</reference>
<name>A0AAV0ZU91_VICFA</name>
<organism evidence="2 3">
    <name type="scientific">Vicia faba</name>
    <name type="common">Broad bean</name>
    <name type="synonym">Faba vulgaris</name>
    <dbReference type="NCBI Taxonomy" id="3906"/>
    <lineage>
        <taxon>Eukaryota</taxon>
        <taxon>Viridiplantae</taxon>
        <taxon>Streptophyta</taxon>
        <taxon>Embryophyta</taxon>
        <taxon>Tracheophyta</taxon>
        <taxon>Spermatophyta</taxon>
        <taxon>Magnoliopsida</taxon>
        <taxon>eudicotyledons</taxon>
        <taxon>Gunneridae</taxon>
        <taxon>Pentapetalae</taxon>
        <taxon>rosids</taxon>
        <taxon>fabids</taxon>
        <taxon>Fabales</taxon>
        <taxon>Fabaceae</taxon>
        <taxon>Papilionoideae</taxon>
        <taxon>50 kb inversion clade</taxon>
        <taxon>NPAAA clade</taxon>
        <taxon>Hologalegina</taxon>
        <taxon>IRL clade</taxon>
        <taxon>Fabeae</taxon>
        <taxon>Vicia</taxon>
    </lineage>
</organism>
<accession>A0AAV0ZU91</accession>
<gene>
    <name evidence="2" type="ORF">VFH_II266440</name>
</gene>
<proteinExistence type="predicted"/>